<dbReference type="OrthoDB" id="5100724at2759"/>
<name>A0A9P9G2A4_FUSSL</name>
<feature type="non-terminal residue" evidence="2">
    <location>
        <position position="1"/>
    </location>
</feature>
<sequence>MKQSSRKHHSSTHDSRTRPYPSAQQRTERKLRRSKVRPRHSPDADPPRSTHSRLKKVARRDAQTAGNDRRGGYGPRSPSDQTPEGESSDYESERRGDYGGNYDGDSASDSGEENTSPSRSELEQLKDLIIELGREQSQQILDMDKRTRELAQQYVSVLDFCFLFFSDLVACRVSALRNQIQEQPQVLAATILSPLMQRTFSITQRKQDQAHHGGTGEHGTIDPMEMFGTGGEPFG</sequence>
<keyword evidence="3" id="KW-1185">Reference proteome</keyword>
<feature type="region of interest" description="Disordered" evidence="1">
    <location>
        <begin position="205"/>
        <end position="235"/>
    </location>
</feature>
<feature type="compositionally biased region" description="Basic and acidic residues" evidence="1">
    <location>
        <begin position="59"/>
        <end position="71"/>
    </location>
</feature>
<protein>
    <submittedName>
        <fullName evidence="2">Uncharacterized protein</fullName>
    </submittedName>
</protein>
<gene>
    <name evidence="2" type="ORF">B0J15DRAFT_577268</name>
</gene>
<reference evidence="2" key="1">
    <citation type="journal article" date="2021" name="Nat. Commun.">
        <title>Genetic determinants of endophytism in the Arabidopsis root mycobiome.</title>
        <authorList>
            <person name="Mesny F."/>
            <person name="Miyauchi S."/>
            <person name="Thiergart T."/>
            <person name="Pickel B."/>
            <person name="Atanasova L."/>
            <person name="Karlsson M."/>
            <person name="Huettel B."/>
            <person name="Barry K.W."/>
            <person name="Haridas S."/>
            <person name="Chen C."/>
            <person name="Bauer D."/>
            <person name="Andreopoulos W."/>
            <person name="Pangilinan J."/>
            <person name="LaButti K."/>
            <person name="Riley R."/>
            <person name="Lipzen A."/>
            <person name="Clum A."/>
            <person name="Drula E."/>
            <person name="Henrissat B."/>
            <person name="Kohler A."/>
            <person name="Grigoriev I.V."/>
            <person name="Martin F.M."/>
            <person name="Hacquard S."/>
        </authorList>
    </citation>
    <scope>NUCLEOTIDE SEQUENCE</scope>
    <source>
        <strain evidence="2">FSSC 5 MPI-SDFR-AT-0091</strain>
    </source>
</reference>
<evidence type="ECO:0000313" key="3">
    <source>
        <dbReference type="Proteomes" id="UP000736672"/>
    </source>
</evidence>
<evidence type="ECO:0000256" key="1">
    <source>
        <dbReference type="SAM" id="MobiDB-lite"/>
    </source>
</evidence>
<proteinExistence type="predicted"/>
<feature type="compositionally biased region" description="Basic residues" evidence="1">
    <location>
        <begin position="1"/>
        <end position="10"/>
    </location>
</feature>
<organism evidence="2 3">
    <name type="scientific">Fusarium solani</name>
    <name type="common">Filamentous fungus</name>
    <dbReference type="NCBI Taxonomy" id="169388"/>
    <lineage>
        <taxon>Eukaryota</taxon>
        <taxon>Fungi</taxon>
        <taxon>Dikarya</taxon>
        <taxon>Ascomycota</taxon>
        <taxon>Pezizomycotina</taxon>
        <taxon>Sordariomycetes</taxon>
        <taxon>Hypocreomycetidae</taxon>
        <taxon>Hypocreales</taxon>
        <taxon>Nectriaceae</taxon>
        <taxon>Fusarium</taxon>
        <taxon>Fusarium solani species complex</taxon>
    </lineage>
</organism>
<accession>A0A9P9G2A4</accession>
<evidence type="ECO:0000313" key="2">
    <source>
        <dbReference type="EMBL" id="KAH7229957.1"/>
    </source>
</evidence>
<comment type="caution">
    <text evidence="2">The sequence shown here is derived from an EMBL/GenBank/DDBJ whole genome shotgun (WGS) entry which is preliminary data.</text>
</comment>
<dbReference type="EMBL" id="JAGTJS010000042">
    <property type="protein sequence ID" value="KAH7229957.1"/>
    <property type="molecule type" value="Genomic_DNA"/>
</dbReference>
<feature type="compositionally biased region" description="Basic and acidic residues" evidence="1">
    <location>
        <begin position="205"/>
        <end position="215"/>
    </location>
</feature>
<feature type="region of interest" description="Disordered" evidence="1">
    <location>
        <begin position="1"/>
        <end position="120"/>
    </location>
</feature>
<dbReference type="AlphaFoldDB" id="A0A9P9G2A4"/>
<feature type="compositionally biased region" description="Basic residues" evidence="1">
    <location>
        <begin position="29"/>
        <end position="39"/>
    </location>
</feature>
<dbReference type="Proteomes" id="UP000736672">
    <property type="component" value="Unassembled WGS sequence"/>
</dbReference>